<dbReference type="GO" id="GO:0043138">
    <property type="term" value="F:3'-5' DNA helicase activity"/>
    <property type="evidence" value="ECO:0007669"/>
    <property type="project" value="UniProtKB-EC"/>
</dbReference>
<evidence type="ECO:0000256" key="14">
    <source>
        <dbReference type="ARBA" id="ARBA00048988"/>
    </source>
</evidence>
<evidence type="ECO:0000256" key="1">
    <source>
        <dbReference type="ARBA" id="ARBA00009922"/>
    </source>
</evidence>
<comment type="catalytic activity">
    <reaction evidence="12">
        <text>Couples ATP hydrolysis with the unwinding of duplex DNA by translocating in the 3'-5' direction.</text>
        <dbReference type="EC" id="5.6.2.4"/>
    </reaction>
</comment>
<comment type="caution">
    <text evidence="18">The sequence shown here is derived from an EMBL/GenBank/DDBJ whole genome shotgun (WGS) entry which is preliminary data.</text>
</comment>
<dbReference type="EC" id="5.6.2.4" evidence="13"/>
<keyword evidence="11" id="KW-0413">Isomerase</keyword>
<evidence type="ECO:0000259" key="16">
    <source>
        <dbReference type="PROSITE" id="PS51198"/>
    </source>
</evidence>
<protein>
    <recommendedName>
        <fullName evidence="13">DNA 3'-5' helicase</fullName>
        <ecNumber evidence="13">5.6.2.4</ecNumber>
    </recommendedName>
</protein>
<evidence type="ECO:0000256" key="2">
    <source>
        <dbReference type="ARBA" id="ARBA00022722"/>
    </source>
</evidence>
<evidence type="ECO:0000256" key="12">
    <source>
        <dbReference type="ARBA" id="ARBA00034617"/>
    </source>
</evidence>
<dbReference type="SUPFAM" id="SSF52540">
    <property type="entry name" value="P-loop containing nucleoside triphosphate hydrolases"/>
    <property type="match status" value="1"/>
</dbReference>
<dbReference type="PROSITE" id="PS51217">
    <property type="entry name" value="UVRD_HELICASE_CTER"/>
    <property type="match status" value="1"/>
</dbReference>
<keyword evidence="3 15" id="KW-0547">Nucleotide-binding</keyword>
<dbReference type="PROSITE" id="PS51198">
    <property type="entry name" value="UVRD_HELICASE_ATP_BIND"/>
    <property type="match status" value="1"/>
</dbReference>
<keyword evidence="9" id="KW-0238">DNA-binding</keyword>
<dbReference type="Pfam" id="PF12705">
    <property type="entry name" value="PDDEXK_1"/>
    <property type="match status" value="1"/>
</dbReference>
<dbReference type="InterPro" id="IPR000212">
    <property type="entry name" value="DNA_helicase_UvrD/REP"/>
</dbReference>
<reference evidence="19" key="1">
    <citation type="submission" date="2017-09" db="EMBL/GenBank/DDBJ databases">
        <title>Depth-based differentiation of microbial function through sediment-hosted aquifers and enrichment of novel symbionts in the deep terrestrial subsurface.</title>
        <authorList>
            <person name="Probst A.J."/>
            <person name="Ladd B."/>
            <person name="Jarett J.K."/>
            <person name="Geller-Mcgrath D.E."/>
            <person name="Sieber C.M.K."/>
            <person name="Emerson J.B."/>
            <person name="Anantharaman K."/>
            <person name="Thomas B.C."/>
            <person name="Malmstrom R."/>
            <person name="Stieglmeier M."/>
            <person name="Klingl A."/>
            <person name="Woyke T."/>
            <person name="Ryan C.M."/>
            <person name="Banfield J.F."/>
        </authorList>
    </citation>
    <scope>NUCLEOTIDE SEQUENCE [LARGE SCALE GENOMIC DNA]</scope>
</reference>
<dbReference type="InterPro" id="IPR011604">
    <property type="entry name" value="PDDEXK-like_dom_sf"/>
</dbReference>
<dbReference type="InterPro" id="IPR038726">
    <property type="entry name" value="PDDEXK_AddAB-type"/>
</dbReference>
<keyword evidence="8 15" id="KW-0067">ATP-binding</keyword>
<evidence type="ECO:0000256" key="13">
    <source>
        <dbReference type="ARBA" id="ARBA00034808"/>
    </source>
</evidence>
<dbReference type="PANTHER" id="PTHR11070">
    <property type="entry name" value="UVRD / RECB / PCRA DNA HELICASE FAMILY MEMBER"/>
    <property type="match status" value="1"/>
</dbReference>
<keyword evidence="6 15" id="KW-0347">Helicase</keyword>
<dbReference type="Gene3D" id="1.10.10.160">
    <property type="match status" value="1"/>
</dbReference>
<accession>A0A2H0TAU8</accession>
<comment type="catalytic activity">
    <reaction evidence="14">
        <text>ATP + H2O = ADP + phosphate + H(+)</text>
        <dbReference type="Rhea" id="RHEA:13065"/>
        <dbReference type="ChEBI" id="CHEBI:15377"/>
        <dbReference type="ChEBI" id="CHEBI:15378"/>
        <dbReference type="ChEBI" id="CHEBI:30616"/>
        <dbReference type="ChEBI" id="CHEBI:43474"/>
        <dbReference type="ChEBI" id="CHEBI:456216"/>
        <dbReference type="EC" id="5.6.2.4"/>
    </reaction>
</comment>
<sequence>MTNKTFETEYKKLNSTQKEAVDTIDGPVMVVAGPGTGKTQILALRIGNILLKTQVKADSILCLTFTNSAVKAMQERLSTYIGSEASKVKIATFHSFGLDMIEKYFEVLGFKEVPKLLDESENAIFFDEILETEHWEYLRPRGDRTRYFQDLKSIISLLKRERITNEEFKDAIKREVKNLSEDEENISTRGKSKGELKQEVKKNIEGLEKSLEVARFLEVYEARKKEKNMLDYDDVLENLVRIVETSKEALADIQEQYLYVLVDEHQDSSRVQNEFLVRTWSEVEEPNIFVVGDDRQLIYGFAGASIDHFTGFQKSFLSAQLIPLVDNYRSTQIILDAAHALLPSVLSEEKLVSHKTESHPIVLLEASTPNMEIRAAGEEIRKKIAEGVSPDQCVILVPKNVQVRVALEIIHEMGLPLALEETLNLFDQKETHSFLRILKIITTGDRSSLALSFFDDISGVSPLDAHNFLAQMNMREFSLEKILEKQNSLWGDGPAEAWVKKLGKWQNDAGKNNPKALIEILGREISFSETSARRLVSMEDIVATILSLLEKRPEVSLSVFVSYLEKIVEYGEPIKLLTEQKNGVRVLTLHGSKGLEFDFVWIAHLDERSLVGGRRFNFLLPEKILARIEERDIDAIKRKLYVAITRAKYFCTLSYASFSHKGREQELAKIIATLPEEVFTKTHKKTKDKEISTAKSLNELAKLVSKKYKERYISASMLNNFFECPWKWYFLNLLSVPQPENEHFVFGSAVHVALEQILKLNKVILPSDEAVAKVVKVWVERRLAEIVSSRETEYPISFADKKFPHLKIYGRIDLIEKLPDGSVRVTDFKTGGVRKKSEIEKIDEEGRLNGNLRQLTMYTYLLSENSKWQARVSSSRLEFVEANNVGDIFYETTITPEQIQLLVKDIADYDQAVKKGEWLKRECHYNSYGKNTECEYCKLAEIYK</sequence>
<keyword evidence="5 15" id="KW-0378">Hydrolase</keyword>
<keyword evidence="7" id="KW-0269">Exonuclease</keyword>
<dbReference type="GO" id="GO:0000725">
    <property type="term" value="P:recombinational repair"/>
    <property type="evidence" value="ECO:0007669"/>
    <property type="project" value="TreeGrafter"/>
</dbReference>
<dbReference type="Gene3D" id="1.10.486.10">
    <property type="entry name" value="PCRA, domain 4"/>
    <property type="match status" value="1"/>
</dbReference>
<dbReference type="InterPro" id="IPR013986">
    <property type="entry name" value="DExx_box_DNA_helicase_dom_sf"/>
</dbReference>
<dbReference type="EMBL" id="PFCQ01000013">
    <property type="protein sequence ID" value="PIR68148.1"/>
    <property type="molecule type" value="Genomic_DNA"/>
</dbReference>
<evidence type="ECO:0000313" key="18">
    <source>
        <dbReference type="EMBL" id="PIR68148.1"/>
    </source>
</evidence>
<dbReference type="GO" id="GO:0005524">
    <property type="term" value="F:ATP binding"/>
    <property type="evidence" value="ECO:0007669"/>
    <property type="project" value="UniProtKB-UniRule"/>
</dbReference>
<comment type="similarity">
    <text evidence="1">Belongs to the helicase family. UvrD subfamily.</text>
</comment>
<feature type="binding site" evidence="15">
    <location>
        <begin position="32"/>
        <end position="39"/>
    </location>
    <ligand>
        <name>ATP</name>
        <dbReference type="ChEBI" id="CHEBI:30616"/>
    </ligand>
</feature>
<dbReference type="Proteomes" id="UP000230094">
    <property type="component" value="Unassembled WGS sequence"/>
</dbReference>
<keyword evidence="4" id="KW-0227">DNA damage</keyword>
<evidence type="ECO:0000256" key="8">
    <source>
        <dbReference type="ARBA" id="ARBA00022840"/>
    </source>
</evidence>
<evidence type="ECO:0000259" key="17">
    <source>
        <dbReference type="PROSITE" id="PS51217"/>
    </source>
</evidence>
<evidence type="ECO:0000313" key="19">
    <source>
        <dbReference type="Proteomes" id="UP000230094"/>
    </source>
</evidence>
<evidence type="ECO:0000256" key="6">
    <source>
        <dbReference type="ARBA" id="ARBA00022806"/>
    </source>
</evidence>
<keyword evidence="10" id="KW-0234">DNA repair</keyword>
<evidence type="ECO:0000256" key="10">
    <source>
        <dbReference type="ARBA" id="ARBA00023204"/>
    </source>
</evidence>
<dbReference type="InterPro" id="IPR014016">
    <property type="entry name" value="UvrD-like_ATP-bd"/>
</dbReference>
<name>A0A2H0TAU8_9BACT</name>
<evidence type="ECO:0000256" key="3">
    <source>
        <dbReference type="ARBA" id="ARBA00022741"/>
    </source>
</evidence>
<dbReference type="CDD" id="cd17932">
    <property type="entry name" value="DEXQc_UvrD"/>
    <property type="match status" value="1"/>
</dbReference>
<dbReference type="InterPro" id="IPR027417">
    <property type="entry name" value="P-loop_NTPase"/>
</dbReference>
<evidence type="ECO:0000256" key="15">
    <source>
        <dbReference type="PROSITE-ProRule" id="PRU00560"/>
    </source>
</evidence>
<dbReference type="Gene3D" id="3.90.320.10">
    <property type="match status" value="1"/>
</dbReference>
<evidence type="ECO:0000256" key="7">
    <source>
        <dbReference type="ARBA" id="ARBA00022839"/>
    </source>
</evidence>
<dbReference type="PANTHER" id="PTHR11070:SF2">
    <property type="entry name" value="ATP-DEPENDENT DNA HELICASE SRS2"/>
    <property type="match status" value="1"/>
</dbReference>
<dbReference type="AlphaFoldDB" id="A0A2H0TAU8"/>
<evidence type="ECO:0000256" key="9">
    <source>
        <dbReference type="ARBA" id="ARBA00023125"/>
    </source>
</evidence>
<evidence type="ECO:0000256" key="4">
    <source>
        <dbReference type="ARBA" id="ARBA00022763"/>
    </source>
</evidence>
<evidence type="ECO:0000256" key="11">
    <source>
        <dbReference type="ARBA" id="ARBA00023235"/>
    </source>
</evidence>
<proteinExistence type="inferred from homology"/>
<gene>
    <name evidence="18" type="ORF">COU49_02220</name>
</gene>
<organism evidence="18 19">
    <name type="scientific">Candidatus Nomurabacteria bacterium CG10_big_fil_rev_8_21_14_0_10_35_16</name>
    <dbReference type="NCBI Taxonomy" id="1974731"/>
    <lineage>
        <taxon>Bacteria</taxon>
        <taxon>Candidatus Nomuraibacteriota</taxon>
    </lineage>
</organism>
<dbReference type="Pfam" id="PF00580">
    <property type="entry name" value="UvrD-helicase"/>
    <property type="match status" value="1"/>
</dbReference>
<dbReference type="Gene3D" id="3.40.50.300">
    <property type="entry name" value="P-loop containing nucleotide triphosphate hydrolases"/>
    <property type="match status" value="2"/>
</dbReference>
<feature type="domain" description="UvrD-like helicase C-terminal" evidence="17">
    <location>
        <begin position="330"/>
        <end position="594"/>
    </location>
</feature>
<keyword evidence="2" id="KW-0540">Nuclease</keyword>
<evidence type="ECO:0000256" key="5">
    <source>
        <dbReference type="ARBA" id="ARBA00022801"/>
    </source>
</evidence>
<dbReference type="InterPro" id="IPR014017">
    <property type="entry name" value="DNA_helicase_UvrD-like_C"/>
</dbReference>
<feature type="domain" description="UvrD-like helicase ATP-binding" evidence="16">
    <location>
        <begin position="11"/>
        <end position="331"/>
    </location>
</feature>
<dbReference type="Pfam" id="PF13361">
    <property type="entry name" value="UvrD_C"/>
    <property type="match status" value="1"/>
</dbReference>
<dbReference type="GO" id="GO:0003677">
    <property type="term" value="F:DNA binding"/>
    <property type="evidence" value="ECO:0007669"/>
    <property type="project" value="UniProtKB-KW"/>
</dbReference>
<dbReference type="GO" id="GO:0004527">
    <property type="term" value="F:exonuclease activity"/>
    <property type="evidence" value="ECO:0007669"/>
    <property type="project" value="UniProtKB-KW"/>
</dbReference>